<keyword evidence="2" id="KW-1185">Reference proteome</keyword>
<dbReference type="EMBL" id="AYZM01000061">
    <property type="protein sequence ID" value="KRN25782.1"/>
    <property type="molecule type" value="Genomic_DNA"/>
</dbReference>
<organism evidence="1 2">
    <name type="scientific">Secundilactobacillus similis DSM 23365 = JCM 2765</name>
    <dbReference type="NCBI Taxonomy" id="1423804"/>
    <lineage>
        <taxon>Bacteria</taxon>
        <taxon>Bacillati</taxon>
        <taxon>Bacillota</taxon>
        <taxon>Bacilli</taxon>
        <taxon>Lactobacillales</taxon>
        <taxon>Lactobacillaceae</taxon>
        <taxon>Secundilactobacillus</taxon>
    </lineage>
</organism>
<dbReference type="AlphaFoldDB" id="A0A0R2FE14"/>
<evidence type="ECO:0000313" key="2">
    <source>
        <dbReference type="Proteomes" id="UP000051442"/>
    </source>
</evidence>
<gene>
    <name evidence="1" type="ORF">FD14_GL000190</name>
</gene>
<evidence type="ECO:0000313" key="1">
    <source>
        <dbReference type="EMBL" id="KRN25782.1"/>
    </source>
</evidence>
<name>A0A0R2FE14_9LACO</name>
<dbReference type="STRING" id="1423804.FD14_GL000190"/>
<protein>
    <submittedName>
        <fullName evidence="1">Uncharacterized protein</fullName>
    </submittedName>
</protein>
<accession>A0A0R2FE14</accession>
<sequence>MTLTMSLTRIITFNHPESKNQPNFDISLRDTNQTVPGIQVDQALSTLLHPLGQQTNQVGTFAMEWTDAFFLDQYFQRHFCHEQPYLHTTDITCNFQDLTKLNRLLKSAAQADHPIDELPLTDAESPTSLVYRSQLSRTSWFIALETKSMTQLINAGLVNGIDSRAATNSLSVVYRYEAVEGEQPH</sequence>
<dbReference type="RefSeq" id="WP_054735877.1">
    <property type="nucleotide sequence ID" value="NZ_AYZM01000061.1"/>
</dbReference>
<dbReference type="PATRIC" id="fig|1423804.4.peg.205"/>
<reference evidence="1 2" key="1">
    <citation type="journal article" date="2015" name="Genome Announc.">
        <title>Expanding the biotechnology potential of lactobacilli through comparative genomics of 213 strains and associated genera.</title>
        <authorList>
            <person name="Sun Z."/>
            <person name="Harris H.M."/>
            <person name="McCann A."/>
            <person name="Guo C."/>
            <person name="Argimon S."/>
            <person name="Zhang W."/>
            <person name="Yang X."/>
            <person name="Jeffery I.B."/>
            <person name="Cooney J.C."/>
            <person name="Kagawa T.F."/>
            <person name="Liu W."/>
            <person name="Song Y."/>
            <person name="Salvetti E."/>
            <person name="Wrobel A."/>
            <person name="Rasinkangas P."/>
            <person name="Parkhill J."/>
            <person name="Rea M.C."/>
            <person name="O'Sullivan O."/>
            <person name="Ritari J."/>
            <person name="Douillard F.P."/>
            <person name="Paul Ross R."/>
            <person name="Yang R."/>
            <person name="Briner A.E."/>
            <person name="Felis G.E."/>
            <person name="de Vos W.M."/>
            <person name="Barrangou R."/>
            <person name="Klaenhammer T.R."/>
            <person name="Caufield P.W."/>
            <person name="Cui Y."/>
            <person name="Zhang H."/>
            <person name="O'Toole P.W."/>
        </authorList>
    </citation>
    <scope>NUCLEOTIDE SEQUENCE [LARGE SCALE GENOMIC DNA]</scope>
    <source>
        <strain evidence="1 2">DSM 23365</strain>
    </source>
</reference>
<proteinExistence type="predicted"/>
<comment type="caution">
    <text evidence="1">The sequence shown here is derived from an EMBL/GenBank/DDBJ whole genome shotgun (WGS) entry which is preliminary data.</text>
</comment>
<dbReference type="Proteomes" id="UP000051442">
    <property type="component" value="Unassembled WGS sequence"/>
</dbReference>